<name>H1YYQ8_9EURY</name>
<evidence type="ECO:0000313" key="4">
    <source>
        <dbReference type="Proteomes" id="UP000005741"/>
    </source>
</evidence>
<dbReference type="Gene3D" id="2.30.30.90">
    <property type="match status" value="1"/>
</dbReference>
<protein>
    <submittedName>
        <fullName evidence="3">FeoA family protein</fullName>
    </submittedName>
</protein>
<dbReference type="InterPro" id="IPR038157">
    <property type="entry name" value="FeoA_core_dom"/>
</dbReference>
<sequence length="76" mass="8473">MNSYLICELKRGDKGRVTEVKKYTEELGSMGISPGSHFKVLTKDPESGPVKLLVDKGRSRVLIKKEIAENVLVIKD</sequence>
<dbReference type="STRING" id="937775.Metlim_1952"/>
<dbReference type="InParanoid" id="H1YYQ8"/>
<dbReference type="Proteomes" id="UP000005741">
    <property type="component" value="Chromosome"/>
</dbReference>
<dbReference type="RefSeq" id="WP_004078187.1">
    <property type="nucleotide sequence ID" value="NZ_CM001436.1"/>
</dbReference>
<proteinExistence type="predicted"/>
<organism evidence="3 4">
    <name type="scientific">Methanoplanus limicola DSM 2279</name>
    <dbReference type="NCBI Taxonomy" id="937775"/>
    <lineage>
        <taxon>Archaea</taxon>
        <taxon>Methanobacteriati</taxon>
        <taxon>Methanobacteriota</taxon>
        <taxon>Stenosarchaea group</taxon>
        <taxon>Methanomicrobia</taxon>
        <taxon>Methanomicrobiales</taxon>
        <taxon>Methanomicrobiaceae</taxon>
        <taxon>Methanoplanus</taxon>
    </lineage>
</organism>
<dbReference type="InterPro" id="IPR008988">
    <property type="entry name" value="Transcriptional_repressor_C"/>
</dbReference>
<evidence type="ECO:0000259" key="2">
    <source>
        <dbReference type="SMART" id="SM00899"/>
    </source>
</evidence>
<keyword evidence="4" id="KW-1185">Reference proteome</keyword>
<keyword evidence="1" id="KW-0408">Iron</keyword>
<accession>H1YYQ8</accession>
<dbReference type="InterPro" id="IPR007167">
    <property type="entry name" value="Fe-transptr_FeoA-like"/>
</dbReference>
<reference evidence="3 4" key="1">
    <citation type="submission" date="2011-10" db="EMBL/GenBank/DDBJ databases">
        <title>The Improved High-Quality Draft genome of Methanoplanus limicola DSM 2279.</title>
        <authorList>
            <consortium name="US DOE Joint Genome Institute (JGI-PGF)"/>
            <person name="Lucas S."/>
            <person name="Copeland A."/>
            <person name="Lapidus A."/>
            <person name="Glavina del Rio T."/>
            <person name="Dalin E."/>
            <person name="Tice H."/>
            <person name="Bruce D."/>
            <person name="Goodwin L."/>
            <person name="Pitluck S."/>
            <person name="Peters L."/>
            <person name="Mikhailova N."/>
            <person name="Lu M."/>
            <person name="Kyrpides N."/>
            <person name="Mavromatis K."/>
            <person name="Ivanova N."/>
            <person name="Markowitz V."/>
            <person name="Cheng J.-F."/>
            <person name="Hugenholtz P."/>
            <person name="Woyke T."/>
            <person name="Wu D."/>
            <person name="Wirth R."/>
            <person name="Brambilla E.-M."/>
            <person name="Klenk H.-P."/>
            <person name="Eisen J.A."/>
        </authorList>
    </citation>
    <scope>NUCLEOTIDE SEQUENCE [LARGE SCALE GENOMIC DNA]</scope>
    <source>
        <strain evidence="3 4">DSM 2279</strain>
    </source>
</reference>
<dbReference type="EMBL" id="CM001436">
    <property type="protein sequence ID" value="EHQ36041.1"/>
    <property type="molecule type" value="Genomic_DNA"/>
</dbReference>
<dbReference type="SMART" id="SM00899">
    <property type="entry name" value="FeoA"/>
    <property type="match status" value="1"/>
</dbReference>
<dbReference type="HOGENOM" id="CLU_2645926_0_0_2"/>
<evidence type="ECO:0000256" key="1">
    <source>
        <dbReference type="ARBA" id="ARBA00023004"/>
    </source>
</evidence>
<evidence type="ECO:0000313" key="3">
    <source>
        <dbReference type="EMBL" id="EHQ36041.1"/>
    </source>
</evidence>
<dbReference type="Pfam" id="PF04023">
    <property type="entry name" value="FeoA"/>
    <property type="match status" value="1"/>
</dbReference>
<dbReference type="SUPFAM" id="SSF50037">
    <property type="entry name" value="C-terminal domain of transcriptional repressors"/>
    <property type="match status" value="1"/>
</dbReference>
<dbReference type="AlphaFoldDB" id="H1YYQ8"/>
<gene>
    <name evidence="3" type="ORF">Metlim_1952</name>
</gene>
<dbReference type="GO" id="GO:0046914">
    <property type="term" value="F:transition metal ion binding"/>
    <property type="evidence" value="ECO:0007669"/>
    <property type="project" value="InterPro"/>
</dbReference>
<feature type="domain" description="Ferrous iron transporter FeoA-like" evidence="2">
    <location>
        <begin position="4"/>
        <end position="75"/>
    </location>
</feature>